<dbReference type="InterPro" id="IPR050250">
    <property type="entry name" value="Macrolide_Exporter_MacB"/>
</dbReference>
<comment type="caution">
    <text evidence="3">The sequence shown here is derived from an EMBL/GenBank/DDBJ whole genome shotgun (WGS) entry which is preliminary data.</text>
</comment>
<dbReference type="Pfam" id="PF12704">
    <property type="entry name" value="MacB_PCD"/>
    <property type="match status" value="1"/>
</dbReference>
<reference evidence="3 4" key="1">
    <citation type="submission" date="2018-03" db="EMBL/GenBank/DDBJ databases">
        <title>Genome sequence of the symbiotic type strain Mesorhizobium helmanticense CSLC115NT isolated from Lotus corniculatus nodules.</title>
        <authorList>
            <person name="Sannazzaro A.I."/>
            <person name="Torres Tejerizo G.A."/>
            <person name="Dip D."/>
            <person name="Caballero M."/>
            <person name="Pistorio M."/>
            <person name="Estrella M.J."/>
        </authorList>
    </citation>
    <scope>NUCLEOTIDE SEQUENCE [LARGE SCALE GENOMIC DNA]</scope>
    <source>
        <strain evidence="3 4">CSLC115N</strain>
    </source>
</reference>
<dbReference type="GO" id="GO:0005886">
    <property type="term" value="C:plasma membrane"/>
    <property type="evidence" value="ECO:0007669"/>
    <property type="project" value="TreeGrafter"/>
</dbReference>
<evidence type="ECO:0000313" key="3">
    <source>
        <dbReference type="EMBL" id="PTE12382.1"/>
    </source>
</evidence>
<evidence type="ECO:0000259" key="2">
    <source>
        <dbReference type="Pfam" id="PF12704"/>
    </source>
</evidence>
<name>A0A2T4J3B0_9HYPH</name>
<keyword evidence="1" id="KW-1133">Transmembrane helix</keyword>
<feature type="transmembrane region" description="Helical" evidence="1">
    <location>
        <begin position="562"/>
        <end position="591"/>
    </location>
</feature>
<protein>
    <recommendedName>
        <fullName evidence="2">MacB-like periplasmic core domain-containing protein</fullName>
    </recommendedName>
</protein>
<dbReference type="InterPro" id="IPR025857">
    <property type="entry name" value="MacB_PCD"/>
</dbReference>
<dbReference type="RefSeq" id="WP_107647536.1">
    <property type="nucleotide sequence ID" value="NZ_PZJX01000003.1"/>
</dbReference>
<sequence>MKGMLLIARLCVKDLINEKLLVLCALLSIAAVGAPIIILAGVKDGVVTGLQKRLIQDPATRELKLTETRPLDDSDIQQIAALPGVSFVVPTMTQGAASVRGSGEARDSTGRLARIAIDLLPSMRGDPLLAEIGADALKPGEAAISQSIATGLDLAIGKTIVVQINRHVGGVDEVQTANLRVTGILPPRLEPAERIYTTLDLARDIEAFRMGIAVPARGWPGQTTGLEPRWNGAIASVTAPLDDVERLQAKLSTGFAAIRAVTPYETSEFVAGLPSASITELATTTTSIVGRASMTALAERLRGRLVSLTPVTRDLSVRAAATVLKVSTAVEGSRQDVVLREAKTDPLEIPFALLAPAAIARRGNDLALSLPHGLVVHAIVVGESEPGRVVVLPELAGVLLSAERSGALLEGDRLVPTGGPKYYGFRLYARTVEDVAPVFDAMEKLGYSVLARTQAIERVQILRSALNLLLAIVGSVAVIGGTALLLSNFYAATLRKTPEFAVLALLGLRRRDLAIIQVVQSIALAVGGSLIAAGVGLLASIAANRITNAFMALEAGERTIALPSAATIGVTMAASATAAILSSLLASTMIIRMDISGLLRRE</sequence>
<keyword evidence="1" id="KW-0812">Transmembrane</keyword>
<organism evidence="3 4">
    <name type="scientific">Mesorhizobium helmanticense</name>
    <dbReference type="NCBI Taxonomy" id="1776423"/>
    <lineage>
        <taxon>Bacteria</taxon>
        <taxon>Pseudomonadati</taxon>
        <taxon>Pseudomonadota</taxon>
        <taxon>Alphaproteobacteria</taxon>
        <taxon>Hyphomicrobiales</taxon>
        <taxon>Phyllobacteriaceae</taxon>
        <taxon>Mesorhizobium</taxon>
    </lineage>
</organism>
<gene>
    <name evidence="3" type="ORF">C9427_02020</name>
</gene>
<feature type="transmembrane region" description="Helical" evidence="1">
    <location>
        <begin position="468"/>
        <end position="492"/>
    </location>
</feature>
<dbReference type="GO" id="GO:0022857">
    <property type="term" value="F:transmembrane transporter activity"/>
    <property type="evidence" value="ECO:0007669"/>
    <property type="project" value="TreeGrafter"/>
</dbReference>
<feature type="domain" description="MacB-like periplasmic core" evidence="2">
    <location>
        <begin position="22"/>
        <end position="205"/>
    </location>
</feature>
<feature type="transmembrane region" description="Helical" evidence="1">
    <location>
        <begin position="20"/>
        <end position="42"/>
    </location>
</feature>
<dbReference type="OrthoDB" id="5410375at2"/>
<dbReference type="PANTHER" id="PTHR30572">
    <property type="entry name" value="MEMBRANE COMPONENT OF TRANSPORTER-RELATED"/>
    <property type="match status" value="1"/>
</dbReference>
<accession>A0A2T4J3B0</accession>
<keyword evidence="4" id="KW-1185">Reference proteome</keyword>
<evidence type="ECO:0000313" key="4">
    <source>
        <dbReference type="Proteomes" id="UP000240259"/>
    </source>
</evidence>
<proteinExistence type="predicted"/>
<keyword evidence="1" id="KW-0472">Membrane</keyword>
<dbReference type="PANTHER" id="PTHR30572:SF4">
    <property type="entry name" value="ABC TRANSPORTER PERMEASE YTRF"/>
    <property type="match status" value="1"/>
</dbReference>
<dbReference type="EMBL" id="PZJX01000003">
    <property type="protein sequence ID" value="PTE12382.1"/>
    <property type="molecule type" value="Genomic_DNA"/>
</dbReference>
<evidence type="ECO:0000256" key="1">
    <source>
        <dbReference type="SAM" id="Phobius"/>
    </source>
</evidence>
<feature type="transmembrane region" description="Helical" evidence="1">
    <location>
        <begin position="513"/>
        <end position="542"/>
    </location>
</feature>
<dbReference type="Proteomes" id="UP000240259">
    <property type="component" value="Unassembled WGS sequence"/>
</dbReference>
<dbReference type="AlphaFoldDB" id="A0A2T4J3B0"/>